<dbReference type="EMBL" id="JACOPN010000001">
    <property type="protein sequence ID" value="MBC5715844.1"/>
    <property type="molecule type" value="Genomic_DNA"/>
</dbReference>
<dbReference type="SUPFAM" id="SSF52266">
    <property type="entry name" value="SGNH hydrolase"/>
    <property type="match status" value="1"/>
</dbReference>
<dbReference type="PROSITE" id="PS51257">
    <property type="entry name" value="PROKAR_LIPOPROTEIN"/>
    <property type="match status" value="1"/>
</dbReference>
<accession>A0A8J6M137</accession>
<protein>
    <recommendedName>
        <fullName evidence="3">SGNH hydrolase-type esterase domain-containing protein</fullName>
    </recommendedName>
</protein>
<dbReference type="Gene3D" id="3.40.50.1110">
    <property type="entry name" value="SGNH hydrolase"/>
    <property type="match status" value="1"/>
</dbReference>
<gene>
    <name evidence="4" type="ORF">H8S55_00615</name>
</gene>
<evidence type="ECO:0000256" key="2">
    <source>
        <dbReference type="SAM" id="SignalP"/>
    </source>
</evidence>
<evidence type="ECO:0000256" key="1">
    <source>
        <dbReference type="SAM" id="MobiDB-lite"/>
    </source>
</evidence>
<evidence type="ECO:0000313" key="4">
    <source>
        <dbReference type="EMBL" id="MBC5715844.1"/>
    </source>
</evidence>
<dbReference type="AlphaFoldDB" id="A0A8J6M137"/>
<sequence>MTKKFCGALSAALAIVLTLSACGGKTQPAASSQRADGSVSSSASSASQSGGSASSGDGSTQQPDASQPDQSQQPDGSAPAISAQSSYDFSQPVPEREAVDNRYFDDAAFVGDSRTDGFLIYSGIGTGKNLTSNGLSIFKLEEKKALTIDGKEYTLLEALALQQYGKVYLSLGVNELGYYDDQGFYDSYCKAIDDIRRIQPHAVIYIQNLIPLNEEVIAQTTKRTYLTNEHLRVYNDLIKKAAQEKQVAYLDLYSEFVNENGELPAEASKDGVHLRSDWCKQWLAYLQTHTVDFDTLYPTGEQPQV</sequence>
<feature type="compositionally biased region" description="Low complexity" evidence="1">
    <location>
        <begin position="30"/>
        <end position="79"/>
    </location>
</feature>
<dbReference type="InterPro" id="IPR036514">
    <property type="entry name" value="SGNH_hydro_sf"/>
</dbReference>
<organism evidence="4 5">
    <name type="scientific">Flintibacter faecis</name>
    <dbReference type="NCBI Taxonomy" id="2763047"/>
    <lineage>
        <taxon>Bacteria</taxon>
        <taxon>Bacillati</taxon>
        <taxon>Bacillota</taxon>
        <taxon>Clostridia</taxon>
        <taxon>Eubacteriales</taxon>
        <taxon>Flintibacter</taxon>
    </lineage>
</organism>
<proteinExistence type="predicted"/>
<reference evidence="4" key="1">
    <citation type="submission" date="2020-08" db="EMBL/GenBank/DDBJ databases">
        <title>Genome public.</title>
        <authorList>
            <person name="Liu C."/>
            <person name="Sun Q."/>
        </authorList>
    </citation>
    <scope>NUCLEOTIDE SEQUENCE</scope>
    <source>
        <strain evidence="4">BX5</strain>
    </source>
</reference>
<feature type="chain" id="PRO_5039138105" description="SGNH hydrolase-type esterase domain-containing protein" evidence="2">
    <location>
        <begin position="22"/>
        <end position="305"/>
    </location>
</feature>
<feature type="region of interest" description="Disordered" evidence="1">
    <location>
        <begin position="25"/>
        <end position="92"/>
    </location>
</feature>
<dbReference type="RefSeq" id="WP_186877381.1">
    <property type="nucleotide sequence ID" value="NZ_JACOPN010000001.1"/>
</dbReference>
<evidence type="ECO:0000313" key="5">
    <source>
        <dbReference type="Proteomes" id="UP000602260"/>
    </source>
</evidence>
<keyword evidence="5" id="KW-1185">Reference proteome</keyword>
<dbReference type="Proteomes" id="UP000602260">
    <property type="component" value="Unassembled WGS sequence"/>
</dbReference>
<name>A0A8J6M137_9FIRM</name>
<evidence type="ECO:0000259" key="3">
    <source>
        <dbReference type="Pfam" id="PF13472"/>
    </source>
</evidence>
<dbReference type="Pfam" id="PF13472">
    <property type="entry name" value="Lipase_GDSL_2"/>
    <property type="match status" value="1"/>
</dbReference>
<dbReference type="InterPro" id="IPR013830">
    <property type="entry name" value="SGNH_hydro"/>
</dbReference>
<keyword evidence="2" id="KW-0732">Signal</keyword>
<feature type="signal peptide" evidence="2">
    <location>
        <begin position="1"/>
        <end position="21"/>
    </location>
</feature>
<comment type="caution">
    <text evidence="4">The sequence shown here is derived from an EMBL/GenBank/DDBJ whole genome shotgun (WGS) entry which is preliminary data.</text>
</comment>
<feature type="domain" description="SGNH hydrolase-type esterase" evidence="3">
    <location>
        <begin position="109"/>
        <end position="274"/>
    </location>
</feature>